<name>A0A0B6ZDG2_9EUPU</name>
<proteinExistence type="predicted"/>
<organism evidence="2">
    <name type="scientific">Arion vulgaris</name>
    <dbReference type="NCBI Taxonomy" id="1028688"/>
    <lineage>
        <taxon>Eukaryota</taxon>
        <taxon>Metazoa</taxon>
        <taxon>Spiralia</taxon>
        <taxon>Lophotrochozoa</taxon>
        <taxon>Mollusca</taxon>
        <taxon>Gastropoda</taxon>
        <taxon>Heterobranchia</taxon>
        <taxon>Euthyneura</taxon>
        <taxon>Panpulmonata</taxon>
        <taxon>Eupulmonata</taxon>
        <taxon>Stylommatophora</taxon>
        <taxon>Helicina</taxon>
        <taxon>Arionoidea</taxon>
        <taxon>Arionidae</taxon>
        <taxon>Arion</taxon>
    </lineage>
</organism>
<evidence type="ECO:0000313" key="2">
    <source>
        <dbReference type="EMBL" id="CEK66452.1"/>
    </source>
</evidence>
<dbReference type="EMBL" id="HACG01019587">
    <property type="protein sequence ID" value="CEK66452.1"/>
    <property type="molecule type" value="Transcribed_RNA"/>
</dbReference>
<accession>A0A0B6ZDG2</accession>
<dbReference type="PANTHER" id="PTHR46536:SF3">
    <property type="entry name" value="ARF7 EFFECTOR PROTEIN C-TERMINAL DOMAIN-CONTAINING PROTEIN"/>
    <property type="match status" value="1"/>
</dbReference>
<protein>
    <recommendedName>
        <fullName evidence="1">ARF7 effector protein C-terminal domain-containing protein</fullName>
    </recommendedName>
</protein>
<reference evidence="2" key="1">
    <citation type="submission" date="2014-12" db="EMBL/GenBank/DDBJ databases">
        <title>Insight into the proteome of Arion vulgaris.</title>
        <authorList>
            <person name="Aradska J."/>
            <person name="Bulat T."/>
            <person name="Smidak R."/>
            <person name="Sarate P."/>
            <person name="Gangsoo J."/>
            <person name="Sialana F."/>
            <person name="Bilban M."/>
            <person name="Lubec G."/>
        </authorList>
    </citation>
    <scope>NUCLEOTIDE SEQUENCE</scope>
    <source>
        <tissue evidence="2">Skin</tissue>
    </source>
</reference>
<feature type="domain" description="ARF7 effector protein C-terminal" evidence="1">
    <location>
        <begin position="79"/>
        <end position="170"/>
    </location>
</feature>
<sequence length="180" mass="20598">MSNVKRGRPAKRGRLFRNVNVCERNYVENTRIDSYRSHPKTRSSLSLRNAGLNETGIPEQCVNSHALHFTNDEIANPEFKKLSPDQNDSQVTDFDPEKSQREMCKMNRRSKKNQLYDDRGVLLGTHLDLCDCLEKDCPGCHLPCQRCGSLKCGTDCRCNRKFTVDLIEVEGTNAIYNFPI</sequence>
<dbReference type="PANTHER" id="PTHR46536">
    <property type="entry name" value="ARL14 EFFECTOR PROTEIN"/>
    <property type="match status" value="1"/>
</dbReference>
<evidence type="ECO:0000259" key="1">
    <source>
        <dbReference type="Pfam" id="PF14949"/>
    </source>
</evidence>
<dbReference type="AlphaFoldDB" id="A0A0B6ZDG2"/>
<dbReference type="Pfam" id="PF14949">
    <property type="entry name" value="ARF7EP_C"/>
    <property type="match status" value="1"/>
</dbReference>
<gene>
    <name evidence="2" type="primary">ORF58818</name>
</gene>
<dbReference type="InterPro" id="IPR029264">
    <property type="entry name" value="ARF7EP_C"/>
</dbReference>